<dbReference type="Pfam" id="PF00702">
    <property type="entry name" value="Hydrolase"/>
    <property type="match status" value="1"/>
</dbReference>
<keyword evidence="3" id="KW-1185">Reference proteome</keyword>
<proteinExistence type="predicted"/>
<evidence type="ECO:0008006" key="4">
    <source>
        <dbReference type="Google" id="ProtNLM"/>
    </source>
</evidence>
<dbReference type="PANTHER" id="PTHR43316">
    <property type="entry name" value="HYDROLASE, HALOACID DELAHOGENASE-RELATED"/>
    <property type="match status" value="1"/>
</dbReference>
<evidence type="ECO:0000313" key="2">
    <source>
        <dbReference type="EMBL" id="GAA4981903.1"/>
    </source>
</evidence>
<dbReference type="Proteomes" id="UP001500466">
    <property type="component" value="Unassembled WGS sequence"/>
</dbReference>
<dbReference type="NCBIfam" id="TIGR01549">
    <property type="entry name" value="HAD-SF-IA-v1"/>
    <property type="match status" value="1"/>
</dbReference>
<evidence type="ECO:0000313" key="3">
    <source>
        <dbReference type="Proteomes" id="UP001500466"/>
    </source>
</evidence>
<reference evidence="3" key="1">
    <citation type="journal article" date="2019" name="Int. J. Syst. Evol. Microbiol.">
        <title>The Global Catalogue of Microorganisms (GCM) 10K type strain sequencing project: providing services to taxonomists for standard genome sequencing and annotation.</title>
        <authorList>
            <consortium name="The Broad Institute Genomics Platform"/>
            <consortium name="The Broad Institute Genome Sequencing Center for Infectious Disease"/>
            <person name="Wu L."/>
            <person name="Ma J."/>
        </authorList>
    </citation>
    <scope>NUCLEOTIDE SEQUENCE [LARGE SCALE GENOMIC DNA]</scope>
    <source>
        <strain evidence="3">JCM 17986</strain>
    </source>
</reference>
<dbReference type="InterPro" id="IPR006439">
    <property type="entry name" value="HAD-SF_hydro_IA"/>
</dbReference>
<accession>A0ABP9HYR2</accession>
<dbReference type="PANTHER" id="PTHR43316:SF3">
    <property type="entry name" value="HALOACID DEHALOGENASE, TYPE II (AFU_ORTHOLOGUE AFUA_2G07750)-RELATED"/>
    <property type="match status" value="1"/>
</dbReference>
<dbReference type="EMBL" id="BAABHS010000024">
    <property type="protein sequence ID" value="GAA4981903.1"/>
    <property type="molecule type" value="Genomic_DNA"/>
</dbReference>
<protein>
    <recommendedName>
        <fullName evidence="4">Hydrolase of the HAD superfamily</fullName>
    </recommendedName>
</protein>
<evidence type="ECO:0000256" key="1">
    <source>
        <dbReference type="ARBA" id="ARBA00022801"/>
    </source>
</evidence>
<sequence>MTRVRTSAASAGMRGIAALAIDFSGTLARPGPNPDGTWVADIVASLLDRDVPPGFAPAFDAAIARIHRADHATERHTPFADAIAQAARRGGLTDLDPAAAAEAVFAAVPDAAVDDRAADAVRRLTRQGWRCVLACNTERSGRARARTLDAAGLTGCFAGSVLSGEVGYRKPHPRFYEAVVTACGVPAPHILFVGDHPEKDVLGPRRHGMIALRVARLGSPASTAGGMLGHLADLPDFLASTGAWPRPGAAAAVLRPSPVPTRPPRARH</sequence>
<gene>
    <name evidence="2" type="ORF">GCM10023205_59080</name>
</gene>
<name>A0ABP9HYR2_9ACTN</name>
<comment type="caution">
    <text evidence="2">The sequence shown here is derived from an EMBL/GenBank/DDBJ whole genome shotgun (WGS) entry which is preliminary data.</text>
</comment>
<dbReference type="RefSeq" id="WP_345678779.1">
    <property type="nucleotide sequence ID" value="NZ_BAABHS010000024.1"/>
</dbReference>
<dbReference type="InterPro" id="IPR036412">
    <property type="entry name" value="HAD-like_sf"/>
</dbReference>
<organism evidence="2 3">
    <name type="scientific">Yinghuangia aomiensis</name>
    <dbReference type="NCBI Taxonomy" id="676205"/>
    <lineage>
        <taxon>Bacteria</taxon>
        <taxon>Bacillati</taxon>
        <taxon>Actinomycetota</taxon>
        <taxon>Actinomycetes</taxon>
        <taxon>Kitasatosporales</taxon>
        <taxon>Streptomycetaceae</taxon>
        <taxon>Yinghuangia</taxon>
    </lineage>
</organism>
<keyword evidence="1" id="KW-0378">Hydrolase</keyword>
<dbReference type="InterPro" id="IPR023214">
    <property type="entry name" value="HAD_sf"/>
</dbReference>
<dbReference type="SUPFAM" id="SSF56784">
    <property type="entry name" value="HAD-like"/>
    <property type="match status" value="1"/>
</dbReference>
<dbReference type="Gene3D" id="3.40.50.1000">
    <property type="entry name" value="HAD superfamily/HAD-like"/>
    <property type="match status" value="1"/>
</dbReference>
<dbReference type="InterPro" id="IPR051540">
    <property type="entry name" value="S-2-haloacid_dehalogenase"/>
</dbReference>